<dbReference type="Proteomes" id="UP001165060">
    <property type="component" value="Unassembled WGS sequence"/>
</dbReference>
<dbReference type="PANTHER" id="PTHR15020">
    <property type="entry name" value="FLAVIN REDUCTASE-RELATED"/>
    <property type="match status" value="1"/>
</dbReference>
<name>A0ABQ6MI80_9STRA</name>
<dbReference type="PANTHER" id="PTHR15020:SF50">
    <property type="entry name" value="UPF0659 PROTEIN YMR090W"/>
    <property type="match status" value="1"/>
</dbReference>
<reference evidence="2 3" key="1">
    <citation type="journal article" date="2023" name="Commun. Biol.">
        <title>Genome analysis of Parmales, the sister group of diatoms, reveals the evolutionary specialization of diatoms from phago-mixotrophs to photoautotrophs.</title>
        <authorList>
            <person name="Ban H."/>
            <person name="Sato S."/>
            <person name="Yoshikawa S."/>
            <person name="Yamada K."/>
            <person name="Nakamura Y."/>
            <person name="Ichinomiya M."/>
            <person name="Sato N."/>
            <person name="Blanc-Mathieu R."/>
            <person name="Endo H."/>
            <person name="Kuwata A."/>
            <person name="Ogata H."/>
        </authorList>
    </citation>
    <scope>NUCLEOTIDE SEQUENCE [LARGE SCALE GENOMIC DNA]</scope>
</reference>
<comment type="caution">
    <text evidence="2">The sequence shown here is derived from an EMBL/GenBank/DDBJ whole genome shotgun (WGS) entry which is preliminary data.</text>
</comment>
<evidence type="ECO:0000313" key="2">
    <source>
        <dbReference type="EMBL" id="GMI26484.1"/>
    </source>
</evidence>
<accession>A0ABQ6MI80</accession>
<organism evidence="2 3">
    <name type="scientific">Tetraparma gracilis</name>
    <dbReference type="NCBI Taxonomy" id="2962635"/>
    <lineage>
        <taxon>Eukaryota</taxon>
        <taxon>Sar</taxon>
        <taxon>Stramenopiles</taxon>
        <taxon>Ochrophyta</taxon>
        <taxon>Bolidophyceae</taxon>
        <taxon>Parmales</taxon>
        <taxon>Triparmaceae</taxon>
        <taxon>Tetraparma</taxon>
    </lineage>
</organism>
<sequence length="271" mass="28461">MTTEFPARDSRVAVFGATGGVGQLVTGCLAAQNYQVTVVSRSAESARTALATVPGQEQLRFSPCDLVTATVQQLREIVADCSCIVLCTGTTAFPSAKWKGGNTPRAVDERATQRVLEAVAEAGAVCKVVLVTSVGTTRTKDFPFSFLNLFGVLDAKRAGEEALVRAGAEKGFQWVIVRPGRLIGGPYSNPDLAKLFKVASESGGEGGVKLEAGDGLLGDCSRDRLAACVTACVVNPVAGDVDFSIIDDDEREGLGRGGWGEELARLKEFTV</sequence>
<dbReference type="SUPFAM" id="SSF51735">
    <property type="entry name" value="NAD(P)-binding Rossmann-fold domains"/>
    <property type="match status" value="1"/>
</dbReference>
<keyword evidence="3" id="KW-1185">Reference proteome</keyword>
<evidence type="ECO:0000313" key="3">
    <source>
        <dbReference type="Proteomes" id="UP001165060"/>
    </source>
</evidence>
<dbReference type="Pfam" id="PF13460">
    <property type="entry name" value="NAD_binding_10"/>
    <property type="match status" value="1"/>
</dbReference>
<dbReference type="InterPro" id="IPR036291">
    <property type="entry name" value="NAD(P)-bd_dom_sf"/>
</dbReference>
<dbReference type="InterPro" id="IPR016040">
    <property type="entry name" value="NAD(P)-bd_dom"/>
</dbReference>
<dbReference type="Gene3D" id="3.40.50.720">
    <property type="entry name" value="NAD(P)-binding Rossmann-like Domain"/>
    <property type="match status" value="1"/>
</dbReference>
<proteinExistence type="predicted"/>
<dbReference type="EMBL" id="BRYB01000259">
    <property type="protein sequence ID" value="GMI26484.1"/>
    <property type="molecule type" value="Genomic_DNA"/>
</dbReference>
<gene>
    <name evidence="2" type="ORF">TeGR_g8015</name>
</gene>
<feature type="domain" description="NAD(P)-binding" evidence="1">
    <location>
        <begin position="16"/>
        <end position="191"/>
    </location>
</feature>
<evidence type="ECO:0000259" key="1">
    <source>
        <dbReference type="Pfam" id="PF13460"/>
    </source>
</evidence>
<protein>
    <recommendedName>
        <fullName evidence="1">NAD(P)-binding domain-containing protein</fullName>
    </recommendedName>
</protein>